<dbReference type="SUPFAM" id="SSF81665">
    <property type="entry name" value="Calcium ATPase, transmembrane domain M"/>
    <property type="match status" value="1"/>
</dbReference>
<reference evidence="3 4" key="1">
    <citation type="submission" date="2006-02" db="EMBL/GenBank/DDBJ databases">
        <authorList>
            <person name="Amann R."/>
            <person name="Ferriera S."/>
            <person name="Johnson J."/>
            <person name="Kravitz S."/>
            <person name="Halpern A."/>
            <person name="Remington K."/>
            <person name="Beeson K."/>
            <person name="Tran B."/>
            <person name="Rogers Y.-H."/>
            <person name="Friedman R."/>
            <person name="Venter J.C."/>
        </authorList>
    </citation>
    <scope>NUCLEOTIDE SEQUENCE [LARGE SCALE GENOMIC DNA]</scope>
    <source>
        <strain evidence="3 4">DSM 3645</strain>
    </source>
</reference>
<dbReference type="RefSeq" id="WP_002653415.1">
    <property type="nucleotide sequence ID" value="NZ_CH672376.1"/>
</dbReference>
<evidence type="ECO:0000313" key="3">
    <source>
        <dbReference type="EMBL" id="EAQ78921.1"/>
    </source>
</evidence>
<feature type="transmembrane region" description="Helical" evidence="1">
    <location>
        <begin position="69"/>
        <end position="91"/>
    </location>
</feature>
<dbReference type="STRING" id="314230.DSM3645_27613"/>
<dbReference type="HOGENOM" id="CLU_1773795_0_0_0"/>
<dbReference type="eggNOG" id="COG0474">
    <property type="taxonomic scope" value="Bacteria"/>
</dbReference>
<keyword evidence="1" id="KW-0472">Membrane</keyword>
<organism evidence="3 4">
    <name type="scientific">Blastopirellula marina DSM 3645</name>
    <dbReference type="NCBI Taxonomy" id="314230"/>
    <lineage>
        <taxon>Bacteria</taxon>
        <taxon>Pseudomonadati</taxon>
        <taxon>Planctomycetota</taxon>
        <taxon>Planctomycetia</taxon>
        <taxon>Pirellulales</taxon>
        <taxon>Pirellulaceae</taxon>
        <taxon>Blastopirellula</taxon>
    </lineage>
</organism>
<accession>A3ZX44</accession>
<keyword evidence="1" id="KW-1133">Transmembrane helix</keyword>
<name>A3ZX44_9BACT</name>
<evidence type="ECO:0000256" key="1">
    <source>
        <dbReference type="SAM" id="Phobius"/>
    </source>
</evidence>
<evidence type="ECO:0000313" key="4">
    <source>
        <dbReference type="Proteomes" id="UP000004358"/>
    </source>
</evidence>
<sequence length="146" mass="16183">MSKTTAERSGAAAAEATSSIDLKSLSMPELFQKRGSSPSGLRQTEAEKRLAPYGPNQLEQQKTNLFLKFFSYFWGPIPWMIEVAVILSAVVQRWPDFFIILLLLIANAVVGFWEELQAGNATEALKAKLAIKARVKRDGKWITPAA</sequence>
<dbReference type="OrthoDB" id="211392at2"/>
<dbReference type="Gene3D" id="2.70.150.10">
    <property type="entry name" value="Calcium-transporting ATPase, cytoplasmic transduction domain A"/>
    <property type="match status" value="1"/>
</dbReference>
<evidence type="ECO:0000259" key="2">
    <source>
        <dbReference type="SMART" id="SM00831"/>
    </source>
</evidence>
<dbReference type="AlphaFoldDB" id="A3ZX44"/>
<dbReference type="InterPro" id="IPR004014">
    <property type="entry name" value="ATPase_P-typ_cation-transptr_N"/>
</dbReference>
<feature type="domain" description="Cation-transporting P-type ATPase N-terminal" evidence="2">
    <location>
        <begin position="21"/>
        <end position="93"/>
    </location>
</feature>
<comment type="caution">
    <text evidence="3">The sequence shown here is derived from an EMBL/GenBank/DDBJ whole genome shotgun (WGS) entry which is preliminary data.</text>
</comment>
<dbReference type="InterPro" id="IPR023298">
    <property type="entry name" value="ATPase_P-typ_TM_dom_sf"/>
</dbReference>
<keyword evidence="1" id="KW-0812">Transmembrane</keyword>
<dbReference type="Gene3D" id="1.20.1110.10">
    <property type="entry name" value="Calcium-transporting ATPase, transmembrane domain"/>
    <property type="match status" value="1"/>
</dbReference>
<proteinExistence type="predicted"/>
<dbReference type="EMBL" id="AANZ01000017">
    <property type="protein sequence ID" value="EAQ78921.1"/>
    <property type="molecule type" value="Genomic_DNA"/>
</dbReference>
<gene>
    <name evidence="3" type="ORF">DSM3645_27613</name>
</gene>
<dbReference type="Pfam" id="PF00690">
    <property type="entry name" value="Cation_ATPase_N"/>
    <property type="match status" value="1"/>
</dbReference>
<dbReference type="PANTHER" id="PTHR42861">
    <property type="entry name" value="CALCIUM-TRANSPORTING ATPASE"/>
    <property type="match status" value="1"/>
</dbReference>
<feature type="transmembrane region" description="Helical" evidence="1">
    <location>
        <begin position="97"/>
        <end position="116"/>
    </location>
</feature>
<dbReference type="SMART" id="SM00831">
    <property type="entry name" value="Cation_ATPase_N"/>
    <property type="match status" value="1"/>
</dbReference>
<protein>
    <submittedName>
        <fullName evidence="3">H(+)-transporting ATPase</fullName>
    </submittedName>
</protein>
<dbReference type="Proteomes" id="UP000004358">
    <property type="component" value="Unassembled WGS sequence"/>
</dbReference>